<proteinExistence type="predicted"/>
<gene>
    <name evidence="2" type="ORF">QO006_003451</name>
</gene>
<name>A0ABT9MHC5_9DEIO</name>
<dbReference type="InterPro" id="IPR045886">
    <property type="entry name" value="ThiF/MoeB/HesA"/>
</dbReference>
<keyword evidence="2" id="KW-0808">Transferase</keyword>
<dbReference type="Gene3D" id="3.40.50.720">
    <property type="entry name" value="NAD(P)-binding Rossmann-like Domain"/>
    <property type="match status" value="1"/>
</dbReference>
<dbReference type="PANTHER" id="PTHR10953:SF102">
    <property type="entry name" value="ADENYLYLTRANSFERASE AND SULFURTRANSFERASE MOCS3"/>
    <property type="match status" value="1"/>
</dbReference>
<dbReference type="InterPro" id="IPR000594">
    <property type="entry name" value="ThiF_NAD_FAD-bd"/>
</dbReference>
<protein>
    <submittedName>
        <fullName evidence="2">Adenylyltransferase/sulfurtransferase</fullName>
    </submittedName>
</protein>
<dbReference type="EMBL" id="JAURUR010000018">
    <property type="protein sequence ID" value="MDP9765990.1"/>
    <property type="molecule type" value="Genomic_DNA"/>
</dbReference>
<keyword evidence="2" id="KW-0548">Nucleotidyltransferase</keyword>
<evidence type="ECO:0000313" key="2">
    <source>
        <dbReference type="EMBL" id="MDP9765990.1"/>
    </source>
</evidence>
<comment type="caution">
    <text evidence="2">The sequence shown here is derived from an EMBL/GenBank/DDBJ whole genome shotgun (WGS) entry which is preliminary data.</text>
</comment>
<feature type="domain" description="THIF-type NAD/FAD binding fold" evidence="1">
    <location>
        <begin position="21"/>
        <end position="250"/>
    </location>
</feature>
<evidence type="ECO:0000313" key="3">
    <source>
        <dbReference type="Proteomes" id="UP001232163"/>
    </source>
</evidence>
<evidence type="ECO:0000259" key="1">
    <source>
        <dbReference type="Pfam" id="PF00899"/>
    </source>
</evidence>
<accession>A0ABT9MHC5</accession>
<keyword evidence="3" id="KW-1185">Reference proteome</keyword>
<dbReference type="Pfam" id="PF00899">
    <property type="entry name" value="ThiF"/>
    <property type="match status" value="1"/>
</dbReference>
<dbReference type="CDD" id="cd00757">
    <property type="entry name" value="ThiF_MoeB_HesA_family"/>
    <property type="match status" value="1"/>
</dbReference>
<organism evidence="2 3">
    <name type="scientific">Deinococcus enclensis</name>
    <dbReference type="NCBI Taxonomy" id="1049582"/>
    <lineage>
        <taxon>Bacteria</taxon>
        <taxon>Thermotogati</taxon>
        <taxon>Deinococcota</taxon>
        <taxon>Deinococci</taxon>
        <taxon>Deinococcales</taxon>
        <taxon>Deinococcaceae</taxon>
        <taxon>Deinococcus</taxon>
    </lineage>
</organism>
<dbReference type="GO" id="GO:0016779">
    <property type="term" value="F:nucleotidyltransferase activity"/>
    <property type="evidence" value="ECO:0007669"/>
    <property type="project" value="UniProtKB-KW"/>
</dbReference>
<dbReference type="RefSeq" id="WP_307468707.1">
    <property type="nucleotide sequence ID" value="NZ_JAURUR010000018.1"/>
</dbReference>
<sequence>MTPPDAARPAEPLSRAELRRYARPLMVPEWVDAGAQERVRAARVLVVGAGGLGGPVIAGLAGAGVGELVIADGDTVDVSNLHRQLLYATPDVGRGKAAVAAARAQAINPFVRVRTLGFLDGPALAGLVGQVDVVVDATDNFEARYAVADACMAADRVWVWGAAAGTTGMLSVFGPGPDGGRLGLRDVFPTPDGAESCAEAGVLGPVPNVVGHLMALEVLKVLGGVGRSAWGELWTWDALAGRERRLRLRAPAAMPGA</sequence>
<dbReference type="InterPro" id="IPR035985">
    <property type="entry name" value="Ubiquitin-activating_enz"/>
</dbReference>
<dbReference type="PANTHER" id="PTHR10953">
    <property type="entry name" value="UBIQUITIN-ACTIVATING ENZYME E1"/>
    <property type="match status" value="1"/>
</dbReference>
<reference evidence="2 3" key="1">
    <citation type="submission" date="2023-07" db="EMBL/GenBank/DDBJ databases">
        <title>Genomic Encyclopedia of Type Strains, Phase IV (KMG-IV): sequencing the most valuable type-strain genomes for metagenomic binning, comparative biology and taxonomic classification.</title>
        <authorList>
            <person name="Goeker M."/>
        </authorList>
    </citation>
    <scope>NUCLEOTIDE SEQUENCE [LARGE SCALE GENOMIC DNA]</scope>
    <source>
        <strain evidence="2 3">NIO-1023</strain>
    </source>
</reference>
<dbReference type="SUPFAM" id="SSF69572">
    <property type="entry name" value="Activating enzymes of the ubiquitin-like proteins"/>
    <property type="match status" value="1"/>
</dbReference>
<dbReference type="Proteomes" id="UP001232163">
    <property type="component" value="Unassembled WGS sequence"/>
</dbReference>